<reference evidence="7" key="2">
    <citation type="journal article" date="2007" name="Science">
        <title>Draft genome sequence of the sexually transmitted pathogen Trichomonas vaginalis.</title>
        <authorList>
            <person name="Carlton J.M."/>
            <person name="Hirt R.P."/>
            <person name="Silva J.C."/>
            <person name="Delcher A.L."/>
            <person name="Schatz M."/>
            <person name="Zhao Q."/>
            <person name="Wortman J.R."/>
            <person name="Bidwell S.L."/>
            <person name="Alsmark U.C.M."/>
            <person name="Besteiro S."/>
            <person name="Sicheritz-Ponten T."/>
            <person name="Noel C.J."/>
            <person name="Dacks J.B."/>
            <person name="Foster P.G."/>
            <person name="Simillion C."/>
            <person name="Van de Peer Y."/>
            <person name="Miranda-Saavedra D."/>
            <person name="Barton G.J."/>
            <person name="Westrop G.D."/>
            <person name="Mueller S."/>
            <person name="Dessi D."/>
            <person name="Fiori P.L."/>
            <person name="Ren Q."/>
            <person name="Paulsen I."/>
            <person name="Zhang H."/>
            <person name="Bastida-Corcuera F.D."/>
            <person name="Simoes-Barbosa A."/>
            <person name="Brown M.T."/>
            <person name="Hayes R.D."/>
            <person name="Mukherjee M."/>
            <person name="Okumura C.Y."/>
            <person name="Schneider R."/>
            <person name="Smith A.J."/>
            <person name="Vanacova S."/>
            <person name="Villalvazo M."/>
            <person name="Haas B.J."/>
            <person name="Pertea M."/>
            <person name="Feldblyum T.V."/>
            <person name="Utterback T.R."/>
            <person name="Shu C.L."/>
            <person name="Osoegawa K."/>
            <person name="de Jong P.J."/>
            <person name="Hrdy I."/>
            <person name="Horvathova L."/>
            <person name="Zubacova Z."/>
            <person name="Dolezal P."/>
            <person name="Malik S.B."/>
            <person name="Logsdon J.M. Jr."/>
            <person name="Henze K."/>
            <person name="Gupta A."/>
            <person name="Wang C.C."/>
            <person name="Dunne R.L."/>
            <person name="Upcroft J.A."/>
            <person name="Upcroft P."/>
            <person name="White O."/>
            <person name="Salzberg S.L."/>
            <person name="Tang P."/>
            <person name="Chiu C.-H."/>
            <person name="Lee Y.-S."/>
            <person name="Embley T.M."/>
            <person name="Coombs G.H."/>
            <person name="Mottram J.C."/>
            <person name="Tachezy J."/>
            <person name="Fraser-Liggett C.M."/>
            <person name="Johnson P.J."/>
        </authorList>
    </citation>
    <scope>NUCLEOTIDE SEQUENCE [LARGE SCALE GENOMIC DNA]</scope>
    <source>
        <strain evidence="7">G3</strain>
    </source>
</reference>
<dbReference type="GO" id="GO:0019843">
    <property type="term" value="F:rRNA binding"/>
    <property type="evidence" value="ECO:0007669"/>
    <property type="project" value="InterPro"/>
</dbReference>
<evidence type="ECO:0000256" key="4">
    <source>
        <dbReference type="ARBA" id="ARBA00023242"/>
    </source>
</evidence>
<dbReference type="VEuPathDB" id="TrichDB:TVAG_498400"/>
<dbReference type="VEuPathDB" id="TrichDB:TVAGG3_0973980"/>
<comment type="similarity">
    <text evidence="2">Belongs to the BRX1 family.</text>
</comment>
<organism evidence="7 8">
    <name type="scientific">Trichomonas vaginalis (strain ATCC PRA-98 / G3)</name>
    <dbReference type="NCBI Taxonomy" id="412133"/>
    <lineage>
        <taxon>Eukaryota</taxon>
        <taxon>Metamonada</taxon>
        <taxon>Parabasalia</taxon>
        <taxon>Trichomonadida</taxon>
        <taxon>Trichomonadidae</taxon>
        <taxon>Trichomonas</taxon>
    </lineage>
</organism>
<dbReference type="OrthoDB" id="1638493at2759"/>
<evidence type="ECO:0000256" key="3">
    <source>
        <dbReference type="ARBA" id="ARBA00022517"/>
    </source>
</evidence>
<comment type="subcellular location">
    <subcellularLocation>
        <location evidence="1">Nucleus</location>
        <location evidence="1">Nucleolus</location>
    </subcellularLocation>
</comment>
<feature type="domain" description="Brix" evidence="6">
    <location>
        <begin position="25"/>
        <end position="215"/>
    </location>
</feature>
<sequence length="275" mass="31878">MSALLRKLQQQKADEKPVEKKAHVHRPMIVGNKGMIHATAEILDDVRKCIPHAKKDVKITQEDFKEMKEIASDMHCDTVALFETKHHLEPYLWLADAANGPTICFFMEEGKSIYDLGLVGNPMKGSRPLLFFDPAFDKTNVLKLSRNLLQRLFEVPFNDKHSKPFVDRTMSFFIEDNKIIIRHYQIQWDTDPTRLVEVGPRITLVPIFILADVFRGHKIWKNATWESPTAQRRDERKQSALAKQRNRDRDYENEVRLGKIEKPVDPHAGLFAPVE</sequence>
<dbReference type="SUPFAM" id="SSF52954">
    <property type="entry name" value="Class II aaRS ABD-related"/>
    <property type="match status" value="1"/>
</dbReference>
<feature type="compositionally biased region" description="Basic and acidic residues" evidence="5">
    <location>
        <begin position="245"/>
        <end position="260"/>
    </location>
</feature>
<dbReference type="InterPro" id="IPR026532">
    <property type="entry name" value="BRX1"/>
</dbReference>
<dbReference type="eggNOG" id="KOG2971">
    <property type="taxonomic scope" value="Eukaryota"/>
</dbReference>
<keyword evidence="4" id="KW-0539">Nucleus</keyword>
<evidence type="ECO:0000259" key="6">
    <source>
        <dbReference type="PROSITE" id="PS50833"/>
    </source>
</evidence>
<reference evidence="7" key="1">
    <citation type="submission" date="2006-10" db="EMBL/GenBank/DDBJ databases">
        <authorList>
            <person name="Amadeo P."/>
            <person name="Zhao Q."/>
            <person name="Wortman J."/>
            <person name="Fraser-Liggett C."/>
            <person name="Carlton J."/>
        </authorList>
    </citation>
    <scope>NUCLEOTIDE SEQUENCE</scope>
    <source>
        <strain evidence="7">G3</strain>
    </source>
</reference>
<dbReference type="AlphaFoldDB" id="A2E828"/>
<dbReference type="OMA" id="YRHRHLM"/>
<dbReference type="FunCoup" id="A2E828">
    <property type="interactions" value="587"/>
</dbReference>
<feature type="compositionally biased region" description="Basic and acidic residues" evidence="5">
    <location>
        <begin position="12"/>
        <end position="21"/>
    </location>
</feature>
<gene>
    <name evidence="7" type="ORF">TVAG_498400</name>
</gene>
<proteinExistence type="inferred from homology"/>
<accession>A2E828</accession>
<keyword evidence="8" id="KW-1185">Reference proteome</keyword>
<dbReference type="RefSeq" id="XP_001323369.1">
    <property type="nucleotide sequence ID" value="XM_001323334.1"/>
</dbReference>
<feature type="region of interest" description="Disordered" evidence="5">
    <location>
        <begin position="1"/>
        <end position="22"/>
    </location>
</feature>
<dbReference type="PROSITE" id="PS50833">
    <property type="entry name" value="BRIX"/>
    <property type="match status" value="1"/>
</dbReference>
<dbReference type="STRING" id="5722.A2E828"/>
<evidence type="ECO:0000256" key="5">
    <source>
        <dbReference type="SAM" id="MobiDB-lite"/>
    </source>
</evidence>
<protein>
    <submittedName>
        <fullName evidence="7">Brix domain containing protein</fullName>
    </submittedName>
</protein>
<evidence type="ECO:0000256" key="2">
    <source>
        <dbReference type="ARBA" id="ARBA00006369"/>
    </source>
</evidence>
<dbReference type="Pfam" id="PF04427">
    <property type="entry name" value="Brix"/>
    <property type="match status" value="1"/>
</dbReference>
<dbReference type="PANTHER" id="PTHR13634:SF0">
    <property type="entry name" value="RIBOSOME BIOGENESIS PROTEIN BRX1 HOMOLOG"/>
    <property type="match status" value="1"/>
</dbReference>
<dbReference type="GO" id="GO:0005730">
    <property type="term" value="C:nucleolus"/>
    <property type="evidence" value="ECO:0000318"/>
    <property type="project" value="GO_Central"/>
</dbReference>
<dbReference type="GO" id="GO:0006364">
    <property type="term" value="P:rRNA processing"/>
    <property type="evidence" value="ECO:0007669"/>
    <property type="project" value="InterPro"/>
</dbReference>
<dbReference type="KEGG" id="tva:4769097"/>
<dbReference type="SMART" id="SM00879">
    <property type="entry name" value="Brix"/>
    <property type="match status" value="1"/>
</dbReference>
<dbReference type="GO" id="GO:0000027">
    <property type="term" value="P:ribosomal large subunit assembly"/>
    <property type="evidence" value="ECO:0000318"/>
    <property type="project" value="GO_Central"/>
</dbReference>
<dbReference type="GO" id="GO:0003723">
    <property type="term" value="F:RNA binding"/>
    <property type="evidence" value="ECO:0000318"/>
    <property type="project" value="GO_Central"/>
</dbReference>
<evidence type="ECO:0000313" key="7">
    <source>
        <dbReference type="EMBL" id="EAY11146.1"/>
    </source>
</evidence>
<dbReference type="EMBL" id="DS113324">
    <property type="protein sequence ID" value="EAY11146.1"/>
    <property type="molecule type" value="Genomic_DNA"/>
</dbReference>
<feature type="region of interest" description="Disordered" evidence="5">
    <location>
        <begin position="227"/>
        <end position="260"/>
    </location>
</feature>
<dbReference type="SMR" id="A2E828"/>
<dbReference type="PANTHER" id="PTHR13634">
    <property type="entry name" value="RIBOSOME BIOGENESIS PROTEIN BRIX"/>
    <property type="match status" value="1"/>
</dbReference>
<dbReference type="InterPro" id="IPR007109">
    <property type="entry name" value="Brix"/>
</dbReference>
<evidence type="ECO:0000313" key="8">
    <source>
        <dbReference type="Proteomes" id="UP000001542"/>
    </source>
</evidence>
<name>A2E828_TRIV3</name>
<evidence type="ECO:0000256" key="1">
    <source>
        <dbReference type="ARBA" id="ARBA00004604"/>
    </source>
</evidence>
<dbReference type="Proteomes" id="UP000001542">
    <property type="component" value="Unassembled WGS sequence"/>
</dbReference>
<dbReference type="InParanoid" id="A2E828"/>
<keyword evidence="3" id="KW-0690">Ribosome biogenesis</keyword>